<protein>
    <recommendedName>
        <fullName evidence="1">HNH nuclease domain-containing protein</fullName>
    </recommendedName>
</protein>
<dbReference type="Pfam" id="PF13391">
    <property type="entry name" value="HNH_2"/>
    <property type="match status" value="1"/>
</dbReference>
<evidence type="ECO:0000313" key="2">
    <source>
        <dbReference type="EMBL" id="QJU69495.1"/>
    </source>
</evidence>
<name>A0A6M5K7U1_9ACTN</name>
<dbReference type="EMBL" id="MT371051">
    <property type="protein sequence ID" value="QJU69495.1"/>
    <property type="molecule type" value="Genomic_DNA"/>
</dbReference>
<feature type="domain" description="HNH nuclease" evidence="1">
    <location>
        <begin position="221"/>
        <end position="275"/>
    </location>
</feature>
<sequence length="333" mass="38210">MRVALQPARLEKDVLRHYLDTIDSPVDLSEYRHSMGPEYGELMARHPSGEVPLWGVVPGKANANVSKYQKLQEGDYVFFYGDKQLYLGGYISHTFRNRKLAEQLWTVDGKGQTWEYMYSLDRLRAFEVPIEEVRECLGTSDRFFIQGIFIAEDERAQNLIELCNLEEYPSRRALRKGRRRPVVPPKPPVGGGETDRRAERVYRREQGSLRDWLLASGEPVCALCGRELPDALLVAAHIKKRALCSEEERWDLENVAMLACALGCDKLFEEGYIAVGADGAILVSPEAEQEPNVKPYVEEHLRGRRVDWHIDERAGYFAWHRTRTFKAGVERLV</sequence>
<accession>A0A6M5K7U1</accession>
<dbReference type="InterPro" id="IPR003615">
    <property type="entry name" value="HNH_nuc"/>
</dbReference>
<evidence type="ECO:0000259" key="1">
    <source>
        <dbReference type="Pfam" id="PF13391"/>
    </source>
</evidence>
<reference evidence="2" key="1">
    <citation type="submission" date="2020-04" db="EMBL/GenBank/DDBJ databases">
        <title>Discovery, Biosynthesis and Heterologous Production of Loongmycin A, a Potent Anti-Cancer indolocarbazole alkaloid.</title>
        <authorList>
            <person name="Yang C."/>
            <person name="Zhang B."/>
            <person name="Xue W."/>
            <person name="Li W."/>
            <person name="Xu Z."/>
            <person name="Shi J."/>
            <person name="Shen Y."/>
            <person name="Jiao R."/>
            <person name="Tan R."/>
            <person name="Ge H."/>
        </authorList>
    </citation>
    <scope>NUCLEOTIDE SEQUENCE</scope>
    <source>
        <strain evidence="2">NA01583</strain>
    </source>
</reference>
<organism evidence="2">
    <name type="scientific">Nocardiopsis flavescens</name>
    <dbReference type="NCBI Taxonomy" id="758803"/>
    <lineage>
        <taxon>Bacteria</taxon>
        <taxon>Bacillati</taxon>
        <taxon>Actinomycetota</taxon>
        <taxon>Actinomycetes</taxon>
        <taxon>Streptosporangiales</taxon>
        <taxon>Nocardiopsidaceae</taxon>
        <taxon>Nocardiopsis</taxon>
    </lineage>
</organism>
<dbReference type="AlphaFoldDB" id="A0A6M5K7U1"/>
<proteinExistence type="predicted"/>